<organism evidence="2 3">
    <name type="scientific">Thraustotheca clavata</name>
    <dbReference type="NCBI Taxonomy" id="74557"/>
    <lineage>
        <taxon>Eukaryota</taxon>
        <taxon>Sar</taxon>
        <taxon>Stramenopiles</taxon>
        <taxon>Oomycota</taxon>
        <taxon>Saprolegniomycetes</taxon>
        <taxon>Saprolegniales</taxon>
        <taxon>Achlyaceae</taxon>
        <taxon>Thraustotheca</taxon>
    </lineage>
</organism>
<name>A0A1V9ZRN9_9STRA</name>
<gene>
    <name evidence="2" type="ORF">THRCLA_05885</name>
</gene>
<dbReference type="Proteomes" id="UP000243217">
    <property type="component" value="Unassembled WGS sequence"/>
</dbReference>
<keyword evidence="3" id="KW-1185">Reference proteome</keyword>
<feature type="compositionally biased region" description="Basic and acidic residues" evidence="1">
    <location>
        <begin position="134"/>
        <end position="147"/>
    </location>
</feature>
<evidence type="ECO:0000313" key="3">
    <source>
        <dbReference type="Proteomes" id="UP000243217"/>
    </source>
</evidence>
<accession>A0A1V9ZRN9</accession>
<sequence>MDSVRSMATSAASVARSTASSAGTMAMLGAKTAAPVIKEKGKYVCVQAGVAASIGKSTLESKLRKVQRSNAYQNLRQRLPAWNSKQTTEAEPAFAATEKEYFKVDPSKLRRSTSERRKKEKHQLQRAATTVNNELKKTSDGRKKLGEKSISVRKTSTEIAF</sequence>
<feature type="compositionally biased region" description="Basic and acidic residues" evidence="1">
    <location>
        <begin position="105"/>
        <end position="117"/>
    </location>
</feature>
<evidence type="ECO:0000256" key="1">
    <source>
        <dbReference type="SAM" id="MobiDB-lite"/>
    </source>
</evidence>
<evidence type="ECO:0000313" key="2">
    <source>
        <dbReference type="EMBL" id="OQS00702.1"/>
    </source>
</evidence>
<reference evidence="2 3" key="1">
    <citation type="journal article" date="2014" name="Genome Biol. Evol.">
        <title>The secreted proteins of Achlya hypogyna and Thraustotheca clavata identify the ancestral oomycete secretome and reveal gene acquisitions by horizontal gene transfer.</title>
        <authorList>
            <person name="Misner I."/>
            <person name="Blouin N."/>
            <person name="Leonard G."/>
            <person name="Richards T.A."/>
            <person name="Lane C.E."/>
        </authorList>
    </citation>
    <scope>NUCLEOTIDE SEQUENCE [LARGE SCALE GENOMIC DNA]</scope>
    <source>
        <strain evidence="2 3">ATCC 34112</strain>
    </source>
</reference>
<dbReference type="EMBL" id="JNBS01001691">
    <property type="protein sequence ID" value="OQS00702.1"/>
    <property type="molecule type" value="Genomic_DNA"/>
</dbReference>
<proteinExistence type="predicted"/>
<dbReference type="OrthoDB" id="79658at2759"/>
<dbReference type="AlphaFoldDB" id="A0A1V9ZRN9"/>
<comment type="caution">
    <text evidence="2">The sequence shown here is derived from an EMBL/GenBank/DDBJ whole genome shotgun (WGS) entry which is preliminary data.</text>
</comment>
<protein>
    <submittedName>
        <fullName evidence="2">Uncharacterized protein</fullName>
    </submittedName>
</protein>
<feature type="compositionally biased region" description="Polar residues" evidence="1">
    <location>
        <begin position="152"/>
        <end position="161"/>
    </location>
</feature>
<feature type="region of interest" description="Disordered" evidence="1">
    <location>
        <begin position="105"/>
        <end position="161"/>
    </location>
</feature>